<dbReference type="InterPro" id="IPR011009">
    <property type="entry name" value="Kinase-like_dom_sf"/>
</dbReference>
<dbReference type="Pfam" id="PF01633">
    <property type="entry name" value="Choline_kinase"/>
    <property type="match status" value="1"/>
</dbReference>
<organism evidence="2 3">
    <name type="scientific">Tagetes erecta</name>
    <name type="common">African marigold</name>
    <dbReference type="NCBI Taxonomy" id="13708"/>
    <lineage>
        <taxon>Eukaryota</taxon>
        <taxon>Viridiplantae</taxon>
        <taxon>Streptophyta</taxon>
        <taxon>Embryophyta</taxon>
        <taxon>Tracheophyta</taxon>
        <taxon>Spermatophyta</taxon>
        <taxon>Magnoliopsida</taxon>
        <taxon>eudicotyledons</taxon>
        <taxon>Gunneridae</taxon>
        <taxon>Pentapetalae</taxon>
        <taxon>asterids</taxon>
        <taxon>campanulids</taxon>
        <taxon>Asterales</taxon>
        <taxon>Asteraceae</taxon>
        <taxon>Asteroideae</taxon>
        <taxon>Heliantheae alliance</taxon>
        <taxon>Tageteae</taxon>
        <taxon>Tagetes</taxon>
    </lineage>
</organism>
<accession>A0AAD8JN51</accession>
<gene>
    <name evidence="2" type="ORF">QVD17_38401</name>
</gene>
<protein>
    <recommendedName>
        <fullName evidence="4">Choline kinase 1</fullName>
    </recommendedName>
</protein>
<evidence type="ECO:0000256" key="1">
    <source>
        <dbReference type="ARBA" id="ARBA00038211"/>
    </source>
</evidence>
<evidence type="ECO:0008006" key="4">
    <source>
        <dbReference type="Google" id="ProtNLM"/>
    </source>
</evidence>
<comment type="similarity">
    <text evidence="1">Belongs to the choline/ethanolamine kinase family.</text>
</comment>
<dbReference type="GO" id="GO:0004305">
    <property type="term" value="F:ethanolamine kinase activity"/>
    <property type="evidence" value="ECO:0007669"/>
    <property type="project" value="TreeGrafter"/>
</dbReference>
<dbReference type="Gene3D" id="3.90.1200.10">
    <property type="match status" value="1"/>
</dbReference>
<dbReference type="GO" id="GO:0005737">
    <property type="term" value="C:cytoplasm"/>
    <property type="evidence" value="ECO:0007669"/>
    <property type="project" value="TreeGrafter"/>
</dbReference>
<dbReference type="AlphaFoldDB" id="A0AAD8JN51"/>
<name>A0AAD8JN51_TARER</name>
<proteinExistence type="inferred from homology"/>
<dbReference type="EMBL" id="JAUHHV010000011">
    <property type="protein sequence ID" value="KAK1406793.1"/>
    <property type="molecule type" value="Genomic_DNA"/>
</dbReference>
<dbReference type="GO" id="GO:0006646">
    <property type="term" value="P:phosphatidylethanolamine biosynthetic process"/>
    <property type="evidence" value="ECO:0007669"/>
    <property type="project" value="TreeGrafter"/>
</dbReference>
<evidence type="ECO:0000313" key="3">
    <source>
        <dbReference type="Proteomes" id="UP001229421"/>
    </source>
</evidence>
<keyword evidence="3" id="KW-1185">Reference proteome</keyword>
<dbReference type="Gene3D" id="3.30.200.20">
    <property type="entry name" value="Phosphorylase Kinase, domain 1"/>
    <property type="match status" value="1"/>
</dbReference>
<evidence type="ECO:0000313" key="2">
    <source>
        <dbReference type="EMBL" id="KAK1406793.1"/>
    </source>
</evidence>
<dbReference type="PANTHER" id="PTHR22603:SF93">
    <property type="entry name" value="RE24176P"/>
    <property type="match status" value="1"/>
</dbReference>
<dbReference type="PANTHER" id="PTHR22603">
    <property type="entry name" value="CHOLINE/ETHANOALAMINE KINASE"/>
    <property type="match status" value="1"/>
</dbReference>
<dbReference type="SUPFAM" id="SSF56112">
    <property type="entry name" value="Protein kinase-like (PK-like)"/>
    <property type="match status" value="1"/>
</dbReference>
<dbReference type="GO" id="GO:0004103">
    <property type="term" value="F:choline kinase activity"/>
    <property type="evidence" value="ECO:0007669"/>
    <property type="project" value="TreeGrafter"/>
</dbReference>
<dbReference type="Proteomes" id="UP001229421">
    <property type="component" value="Unassembled WGS sequence"/>
</dbReference>
<dbReference type="CDD" id="cd05157">
    <property type="entry name" value="ETNK_euk"/>
    <property type="match status" value="1"/>
</dbReference>
<sequence length="343" mass="39637">MAVKINGIIEGTQPEELLKVLRSLAADWGDALDTSKLKAVHLSGAMTNVVYKITWPKNASENDERVVLLRIYGEGTDTFFDREEEIQTFESISAIGHGPRLLGRFPEGRVEEFIHAKTLSASDVRHPEISKLIAAKMRKFHGLNMPGSKTAVLWPRIRKWLIKAKSVCSQEHAKEFKLDIIENEINVLEAELSKHRQDIGFCHNDLQYGNIMFDDKTRTITLIDYEYASYNPVAYDIANHFCEWAANYHTDTPHVLDYNKYPDLEERKRFVQSYLSSTGNQPRDTEVNQLLDNVEKYTLANHLFWGLWGIISGYATHIEFDYMEYAKQRFSEYWLKKPQILKG</sequence>
<reference evidence="2" key="1">
    <citation type="journal article" date="2023" name="bioRxiv">
        <title>Improved chromosome-level genome assembly for marigold (Tagetes erecta).</title>
        <authorList>
            <person name="Jiang F."/>
            <person name="Yuan L."/>
            <person name="Wang S."/>
            <person name="Wang H."/>
            <person name="Xu D."/>
            <person name="Wang A."/>
            <person name="Fan W."/>
        </authorList>
    </citation>
    <scope>NUCLEOTIDE SEQUENCE</scope>
    <source>
        <strain evidence="2">WSJ</strain>
        <tissue evidence="2">Leaf</tissue>
    </source>
</reference>
<comment type="caution">
    <text evidence="2">The sequence shown here is derived from an EMBL/GenBank/DDBJ whole genome shotgun (WGS) entry which is preliminary data.</text>
</comment>